<keyword evidence="7" id="KW-1003">Cell membrane</keyword>
<sequence length="178" mass="18872">MSRAAIRYAKAILDLAKDKGSVDAVLSDMNSVTATLEGSKELRDALNSPIIKATDKKAILRQVFGQSTPETLGLVDVLVDNSRADLLGGVAASFITEYNKANNIKAATVTTAVPLTAELEAKVLAKVTELTGSTKVTLTNEVDETIIGGFILRVGDTQYNASIASQLGKLKREFSNSL</sequence>
<protein>
    <recommendedName>
        <fullName evidence="7">ATP synthase subunit delta</fullName>
    </recommendedName>
    <alternativeName>
        <fullName evidence="7">ATP synthase F(1) sector subunit delta</fullName>
    </alternativeName>
    <alternativeName>
        <fullName evidence="7">F-type ATPase subunit delta</fullName>
        <shortName evidence="7">F-ATPase subunit delta</shortName>
    </alternativeName>
</protein>
<name>A0A3M0GL15_9FLAO</name>
<evidence type="ECO:0000256" key="3">
    <source>
        <dbReference type="ARBA" id="ARBA00022781"/>
    </source>
</evidence>
<keyword evidence="4 7" id="KW-0406">Ion transport</keyword>
<evidence type="ECO:0000313" key="9">
    <source>
        <dbReference type="Proteomes" id="UP000281985"/>
    </source>
</evidence>
<evidence type="ECO:0000256" key="7">
    <source>
        <dbReference type="HAMAP-Rule" id="MF_01416"/>
    </source>
</evidence>
<reference evidence="8 9" key="1">
    <citation type="submission" date="2018-10" db="EMBL/GenBank/DDBJ databases">
        <title>Dokdonia luteus sp. nov., isolated from sea water.</title>
        <authorList>
            <person name="Zhou L.Y."/>
            <person name="Du Z.J."/>
        </authorList>
    </citation>
    <scope>NUCLEOTIDE SEQUENCE [LARGE SCALE GENOMIC DNA]</scope>
    <source>
        <strain evidence="8 9">SH27</strain>
    </source>
</reference>
<dbReference type="GO" id="GO:0005886">
    <property type="term" value="C:plasma membrane"/>
    <property type="evidence" value="ECO:0007669"/>
    <property type="project" value="UniProtKB-SubCell"/>
</dbReference>
<evidence type="ECO:0000256" key="1">
    <source>
        <dbReference type="ARBA" id="ARBA00004370"/>
    </source>
</evidence>
<keyword evidence="6 7" id="KW-0066">ATP synthesis</keyword>
<evidence type="ECO:0000256" key="5">
    <source>
        <dbReference type="ARBA" id="ARBA00023136"/>
    </source>
</evidence>
<organism evidence="8 9">
    <name type="scientific">Dokdonia sinensis</name>
    <dbReference type="NCBI Taxonomy" id="2479847"/>
    <lineage>
        <taxon>Bacteria</taxon>
        <taxon>Pseudomonadati</taxon>
        <taxon>Bacteroidota</taxon>
        <taxon>Flavobacteriia</taxon>
        <taxon>Flavobacteriales</taxon>
        <taxon>Flavobacteriaceae</taxon>
        <taxon>Dokdonia</taxon>
    </lineage>
</organism>
<comment type="subcellular location">
    <subcellularLocation>
        <location evidence="7">Cell membrane</location>
        <topology evidence="7">Peripheral membrane protein</topology>
    </subcellularLocation>
    <subcellularLocation>
        <location evidence="1">Membrane</location>
    </subcellularLocation>
</comment>
<dbReference type="PANTHER" id="PTHR11910">
    <property type="entry name" value="ATP SYNTHASE DELTA CHAIN"/>
    <property type="match status" value="1"/>
</dbReference>
<keyword evidence="7" id="KW-0139">CF(1)</keyword>
<comment type="similarity">
    <text evidence="7">Belongs to the ATPase delta chain family.</text>
</comment>
<comment type="function">
    <text evidence="7">This protein is part of the stalk that links CF(0) to CF(1). It either transmits conformational changes from CF(0) to CF(1) or is implicated in proton conduction.</text>
</comment>
<dbReference type="Proteomes" id="UP000281985">
    <property type="component" value="Unassembled WGS sequence"/>
</dbReference>
<dbReference type="HAMAP" id="MF_01416">
    <property type="entry name" value="ATP_synth_delta_bact"/>
    <property type="match status" value="1"/>
</dbReference>
<gene>
    <name evidence="7 8" type="primary">atpH</name>
    <name evidence="8" type="ORF">EAX61_10190</name>
</gene>
<evidence type="ECO:0000256" key="4">
    <source>
        <dbReference type="ARBA" id="ARBA00023065"/>
    </source>
</evidence>
<dbReference type="PRINTS" id="PR00125">
    <property type="entry name" value="ATPASEDELTA"/>
</dbReference>
<keyword evidence="2 7" id="KW-0813">Transport</keyword>
<dbReference type="AlphaFoldDB" id="A0A3M0GL15"/>
<accession>A0A3M0GL15</accession>
<dbReference type="InterPro" id="IPR026015">
    <property type="entry name" value="ATP_synth_OSCP/delta_N_sf"/>
</dbReference>
<evidence type="ECO:0000256" key="6">
    <source>
        <dbReference type="ARBA" id="ARBA00023310"/>
    </source>
</evidence>
<dbReference type="SUPFAM" id="SSF47928">
    <property type="entry name" value="N-terminal domain of the delta subunit of the F1F0-ATP synthase"/>
    <property type="match status" value="1"/>
</dbReference>
<evidence type="ECO:0000256" key="2">
    <source>
        <dbReference type="ARBA" id="ARBA00022448"/>
    </source>
</evidence>
<keyword evidence="5 7" id="KW-0472">Membrane</keyword>
<dbReference type="InterPro" id="IPR020781">
    <property type="entry name" value="ATPase_OSCP/d_CS"/>
</dbReference>
<keyword evidence="3 7" id="KW-0375">Hydrogen ion transport</keyword>
<evidence type="ECO:0000313" key="8">
    <source>
        <dbReference type="EMBL" id="RMB57986.1"/>
    </source>
</evidence>
<dbReference type="GO" id="GO:0016787">
    <property type="term" value="F:hydrolase activity"/>
    <property type="evidence" value="ECO:0007669"/>
    <property type="project" value="UniProtKB-KW"/>
</dbReference>
<dbReference type="GO" id="GO:0046933">
    <property type="term" value="F:proton-transporting ATP synthase activity, rotational mechanism"/>
    <property type="evidence" value="ECO:0007669"/>
    <property type="project" value="UniProtKB-UniRule"/>
</dbReference>
<dbReference type="PROSITE" id="PS00389">
    <property type="entry name" value="ATPASE_DELTA"/>
    <property type="match status" value="1"/>
</dbReference>
<comment type="caution">
    <text evidence="8">The sequence shown here is derived from an EMBL/GenBank/DDBJ whole genome shotgun (WGS) entry which is preliminary data.</text>
</comment>
<dbReference type="OrthoDB" id="9802471at2"/>
<keyword evidence="9" id="KW-1185">Reference proteome</keyword>
<dbReference type="Pfam" id="PF00213">
    <property type="entry name" value="OSCP"/>
    <property type="match status" value="1"/>
</dbReference>
<comment type="function">
    <text evidence="7">F(1)F(0) ATP synthase produces ATP from ADP in the presence of a proton or sodium gradient. F-type ATPases consist of two structural domains, F(1) containing the extramembraneous catalytic core and F(0) containing the membrane proton channel, linked together by a central stalk and a peripheral stalk. During catalysis, ATP synthesis in the catalytic domain of F(1) is coupled via a rotary mechanism of the central stalk subunits to proton translocation.</text>
</comment>
<dbReference type="RefSeq" id="WP_121917589.1">
    <property type="nucleotide sequence ID" value="NZ_REFV01000009.1"/>
</dbReference>
<dbReference type="InterPro" id="IPR000711">
    <property type="entry name" value="ATPase_OSCP/dsu"/>
</dbReference>
<keyword evidence="8" id="KW-0378">Hydrolase</keyword>
<dbReference type="EMBL" id="REFV01000009">
    <property type="protein sequence ID" value="RMB57986.1"/>
    <property type="molecule type" value="Genomic_DNA"/>
</dbReference>
<proteinExistence type="inferred from homology"/>
<dbReference type="Gene3D" id="1.10.520.20">
    <property type="entry name" value="N-terminal domain of the delta subunit of the F1F0-ATP synthase"/>
    <property type="match status" value="1"/>
</dbReference>
<dbReference type="NCBIfam" id="TIGR01145">
    <property type="entry name" value="ATP_synt_delta"/>
    <property type="match status" value="1"/>
</dbReference>
<dbReference type="GO" id="GO:0045259">
    <property type="term" value="C:proton-transporting ATP synthase complex"/>
    <property type="evidence" value="ECO:0007669"/>
    <property type="project" value="UniProtKB-KW"/>
</dbReference>